<dbReference type="PANTHER" id="PTHR42928:SF5">
    <property type="entry name" value="BLR1237 PROTEIN"/>
    <property type="match status" value="1"/>
</dbReference>
<protein>
    <recommendedName>
        <fullName evidence="2">Tripartite tricarboxylate transporter substrate binding protein</fullName>
    </recommendedName>
</protein>
<gene>
    <name evidence="1" type="ORF">S06H3_36922</name>
</gene>
<feature type="non-terminal residue" evidence="1">
    <location>
        <position position="270"/>
    </location>
</feature>
<sequence>MVCFVLSVGSLVIMAEEEYPTKPIKGIISLSAGGTTDIVARTLAPYMEEYLGQPLVLINTPGANGTIAVADVAKRKPDGYTFGWCNLPTLVIHSQLRDLPYDAKELEYVASPMPYEYMVLVRDDAPWKTWEDFIKYAKEHPRMIVYGTPGLGSTNHLSLVYVAMKEDIEWNAIPFKGNPESIAALLGGHIDACNTSTTAAVSALQSGEVRPLIVMSNNRLNLCPDTPTILEKGYDFYQYSCMGAIFPPGTPEHIRTKLEEAIEYACSKQE</sequence>
<evidence type="ECO:0000313" key="1">
    <source>
        <dbReference type="EMBL" id="GAI19739.1"/>
    </source>
</evidence>
<dbReference type="SUPFAM" id="SSF53850">
    <property type="entry name" value="Periplasmic binding protein-like II"/>
    <property type="match status" value="1"/>
</dbReference>
<comment type="caution">
    <text evidence="1">The sequence shown here is derived from an EMBL/GenBank/DDBJ whole genome shotgun (WGS) entry which is preliminary data.</text>
</comment>
<dbReference type="PANTHER" id="PTHR42928">
    <property type="entry name" value="TRICARBOXYLATE-BINDING PROTEIN"/>
    <property type="match status" value="1"/>
</dbReference>
<evidence type="ECO:0008006" key="2">
    <source>
        <dbReference type="Google" id="ProtNLM"/>
    </source>
</evidence>
<reference evidence="1" key="1">
    <citation type="journal article" date="2014" name="Front. Microbiol.">
        <title>High frequency of phylogenetically diverse reductive dehalogenase-homologous genes in deep subseafloor sedimentary metagenomes.</title>
        <authorList>
            <person name="Kawai M."/>
            <person name="Futagami T."/>
            <person name="Toyoda A."/>
            <person name="Takaki Y."/>
            <person name="Nishi S."/>
            <person name="Hori S."/>
            <person name="Arai W."/>
            <person name="Tsubouchi T."/>
            <person name="Morono Y."/>
            <person name="Uchiyama I."/>
            <person name="Ito T."/>
            <person name="Fujiyama A."/>
            <person name="Inagaki F."/>
            <person name="Takami H."/>
        </authorList>
    </citation>
    <scope>NUCLEOTIDE SEQUENCE</scope>
    <source>
        <strain evidence="1">Expedition CK06-06</strain>
    </source>
</reference>
<dbReference type="Gene3D" id="3.40.190.10">
    <property type="entry name" value="Periplasmic binding protein-like II"/>
    <property type="match status" value="1"/>
</dbReference>
<dbReference type="Pfam" id="PF03401">
    <property type="entry name" value="TctC"/>
    <property type="match status" value="1"/>
</dbReference>
<dbReference type="InterPro" id="IPR042100">
    <property type="entry name" value="Bug_dom1"/>
</dbReference>
<accession>X1NM26</accession>
<dbReference type="AlphaFoldDB" id="X1NM26"/>
<dbReference type="InterPro" id="IPR005064">
    <property type="entry name" value="BUG"/>
</dbReference>
<name>X1NM26_9ZZZZ</name>
<dbReference type="Gene3D" id="3.40.190.150">
    <property type="entry name" value="Bordetella uptake gene, domain 1"/>
    <property type="match status" value="1"/>
</dbReference>
<proteinExistence type="predicted"/>
<organism evidence="1">
    <name type="scientific">marine sediment metagenome</name>
    <dbReference type="NCBI Taxonomy" id="412755"/>
    <lineage>
        <taxon>unclassified sequences</taxon>
        <taxon>metagenomes</taxon>
        <taxon>ecological metagenomes</taxon>
    </lineage>
</organism>
<dbReference type="EMBL" id="BARV01022384">
    <property type="protein sequence ID" value="GAI19739.1"/>
    <property type="molecule type" value="Genomic_DNA"/>
</dbReference>
<dbReference type="CDD" id="cd07012">
    <property type="entry name" value="PBP2_Bug_TTT"/>
    <property type="match status" value="1"/>
</dbReference>